<dbReference type="EMBL" id="AZDV01000028">
    <property type="protein sequence ID" value="KRK93710.1"/>
    <property type="molecule type" value="Genomic_DNA"/>
</dbReference>
<accession>A0A0R1LD67</accession>
<keyword evidence="6 7" id="KW-0472">Membrane</keyword>
<dbReference type="InterPro" id="IPR018076">
    <property type="entry name" value="T2SS_GspF_dom"/>
</dbReference>
<name>A0A0R1LD67_9LACO</name>
<protein>
    <submittedName>
        <fullName evidence="9">Type II secretory pathway competence component</fullName>
    </submittedName>
</protein>
<dbReference type="Pfam" id="PF00482">
    <property type="entry name" value="T2SSF"/>
    <property type="match status" value="1"/>
</dbReference>
<reference evidence="9 10" key="1">
    <citation type="journal article" date="2015" name="Genome Announc.">
        <title>Expanding the biotechnology potential of lactobacilli through comparative genomics of 213 strains and associated genera.</title>
        <authorList>
            <person name="Sun Z."/>
            <person name="Harris H.M."/>
            <person name="McCann A."/>
            <person name="Guo C."/>
            <person name="Argimon S."/>
            <person name="Zhang W."/>
            <person name="Yang X."/>
            <person name="Jeffery I.B."/>
            <person name="Cooney J.C."/>
            <person name="Kagawa T.F."/>
            <person name="Liu W."/>
            <person name="Song Y."/>
            <person name="Salvetti E."/>
            <person name="Wrobel A."/>
            <person name="Rasinkangas P."/>
            <person name="Parkhill J."/>
            <person name="Rea M.C."/>
            <person name="O'Sullivan O."/>
            <person name="Ritari J."/>
            <person name="Douillard F.P."/>
            <person name="Paul Ross R."/>
            <person name="Yang R."/>
            <person name="Briner A.E."/>
            <person name="Felis G.E."/>
            <person name="de Vos W.M."/>
            <person name="Barrangou R."/>
            <person name="Klaenhammer T.R."/>
            <person name="Caufield P.W."/>
            <person name="Cui Y."/>
            <person name="Zhang H."/>
            <person name="O'Toole P.W."/>
        </authorList>
    </citation>
    <scope>NUCLEOTIDE SEQUENCE [LARGE SCALE GENOMIC DNA]</scope>
    <source>
        <strain evidence="9 10">DSM 19394</strain>
    </source>
</reference>
<dbReference type="PATRIC" id="fig|1423715.3.peg.1064"/>
<sequence length="318" mass="36016">MLADQLKSGFSLKQALAFLRTTTENLPPELATIEQHLLAGAAFLPELAPYLQENIYFQLTLTTREGDLCLGLARAAKLLQLMATQRQRFRQLLAYPLGLLGGMGLLFATLQFGILPQLRTSLAPQTTGPQLTWQTVIGWMLGLSGLFVGGTIIRWWCRQSSLQRAQSWLRLPVVGRLFQAYYAYYLADNLSQLVQSGFSVKQMIRTLDRLPERALLHQLATSLDQRLNQGTSPMRWLHRQAYIPDDLILLLQKGSTHEQLARELTAYSRLQYQRLVQRSERGLAWVQPVLLTVVASLIVAAYLNLLLPLYHNLQGVYQ</sequence>
<dbReference type="InterPro" id="IPR042094">
    <property type="entry name" value="T2SS_GspF_sf"/>
</dbReference>
<comment type="similarity">
    <text evidence="2">Belongs to the GSP F family.</text>
</comment>
<evidence type="ECO:0000259" key="8">
    <source>
        <dbReference type="Pfam" id="PF00482"/>
    </source>
</evidence>
<dbReference type="Gene3D" id="1.20.81.30">
    <property type="entry name" value="Type II secretion system (T2SS), domain F"/>
    <property type="match status" value="1"/>
</dbReference>
<proteinExistence type="inferred from homology"/>
<evidence type="ECO:0000313" key="10">
    <source>
        <dbReference type="Proteomes" id="UP000051955"/>
    </source>
</evidence>
<comment type="caution">
    <text evidence="9">The sequence shown here is derived from an EMBL/GenBank/DDBJ whole genome shotgun (WGS) entry which is preliminary data.</text>
</comment>
<feature type="domain" description="Type II secretion system protein GspF" evidence="8">
    <location>
        <begin position="187"/>
        <end position="308"/>
    </location>
</feature>
<evidence type="ECO:0000256" key="4">
    <source>
        <dbReference type="ARBA" id="ARBA00022692"/>
    </source>
</evidence>
<evidence type="ECO:0000256" key="6">
    <source>
        <dbReference type="ARBA" id="ARBA00023136"/>
    </source>
</evidence>
<keyword evidence="3" id="KW-1003">Cell membrane</keyword>
<keyword evidence="10" id="KW-1185">Reference proteome</keyword>
<gene>
    <name evidence="9" type="ORF">FD25_GL001036</name>
</gene>
<keyword evidence="5 7" id="KW-1133">Transmembrane helix</keyword>
<feature type="transmembrane region" description="Helical" evidence="7">
    <location>
        <begin position="283"/>
        <end position="303"/>
    </location>
</feature>
<dbReference type="STRING" id="1423715.FD25_GL001036"/>
<dbReference type="GO" id="GO:0005886">
    <property type="term" value="C:plasma membrane"/>
    <property type="evidence" value="ECO:0007669"/>
    <property type="project" value="UniProtKB-SubCell"/>
</dbReference>
<dbReference type="PANTHER" id="PTHR30012:SF0">
    <property type="entry name" value="TYPE II SECRETION SYSTEM PROTEIN F-RELATED"/>
    <property type="match status" value="1"/>
</dbReference>
<feature type="transmembrane region" description="Helical" evidence="7">
    <location>
        <begin position="136"/>
        <end position="157"/>
    </location>
</feature>
<dbReference type="PANTHER" id="PTHR30012">
    <property type="entry name" value="GENERAL SECRETION PATHWAY PROTEIN"/>
    <property type="match status" value="1"/>
</dbReference>
<feature type="transmembrane region" description="Helical" evidence="7">
    <location>
        <begin position="92"/>
        <end position="116"/>
    </location>
</feature>
<evidence type="ECO:0000256" key="1">
    <source>
        <dbReference type="ARBA" id="ARBA00004651"/>
    </source>
</evidence>
<organism evidence="9 10">
    <name type="scientific">Levilactobacillus acidifarinae DSM 19394 = JCM 15949</name>
    <dbReference type="NCBI Taxonomy" id="1423715"/>
    <lineage>
        <taxon>Bacteria</taxon>
        <taxon>Bacillati</taxon>
        <taxon>Bacillota</taxon>
        <taxon>Bacilli</taxon>
        <taxon>Lactobacillales</taxon>
        <taxon>Lactobacillaceae</taxon>
        <taxon>Levilactobacillus</taxon>
    </lineage>
</organism>
<evidence type="ECO:0000256" key="2">
    <source>
        <dbReference type="ARBA" id="ARBA00005745"/>
    </source>
</evidence>
<dbReference type="InterPro" id="IPR003004">
    <property type="entry name" value="GspF/PilC"/>
</dbReference>
<dbReference type="AlphaFoldDB" id="A0A0R1LD67"/>
<keyword evidence="4 7" id="KW-0812">Transmembrane</keyword>
<evidence type="ECO:0000313" key="9">
    <source>
        <dbReference type="EMBL" id="KRK93710.1"/>
    </source>
</evidence>
<evidence type="ECO:0000256" key="3">
    <source>
        <dbReference type="ARBA" id="ARBA00022475"/>
    </source>
</evidence>
<dbReference type="Proteomes" id="UP000051955">
    <property type="component" value="Unassembled WGS sequence"/>
</dbReference>
<comment type="subcellular location">
    <subcellularLocation>
        <location evidence="1">Cell membrane</location>
        <topology evidence="1">Multi-pass membrane protein</topology>
    </subcellularLocation>
</comment>
<evidence type="ECO:0000256" key="5">
    <source>
        <dbReference type="ARBA" id="ARBA00022989"/>
    </source>
</evidence>
<evidence type="ECO:0000256" key="7">
    <source>
        <dbReference type="SAM" id="Phobius"/>
    </source>
</evidence>